<evidence type="ECO:0000256" key="4">
    <source>
        <dbReference type="ARBA" id="ARBA00022989"/>
    </source>
</evidence>
<feature type="transmembrane region" description="Helical" evidence="6">
    <location>
        <begin position="77"/>
        <end position="96"/>
    </location>
</feature>
<evidence type="ECO:0000256" key="2">
    <source>
        <dbReference type="ARBA" id="ARBA00022448"/>
    </source>
</evidence>
<feature type="transmembrane region" description="Helical" evidence="6">
    <location>
        <begin position="136"/>
        <end position="159"/>
    </location>
</feature>
<proteinExistence type="inferred from homology"/>
<keyword evidence="9" id="KW-1185">Reference proteome</keyword>
<evidence type="ECO:0000256" key="7">
    <source>
        <dbReference type="SAM" id="MobiDB-lite"/>
    </source>
</evidence>
<gene>
    <name evidence="8" type="ORF">BRM3_11620</name>
</gene>
<feature type="transmembrane region" description="Helical" evidence="6">
    <location>
        <begin position="45"/>
        <end position="65"/>
    </location>
</feature>
<keyword evidence="2 6" id="KW-0813">Transport</keyword>
<keyword evidence="6" id="KW-0592">Phosphate transport</keyword>
<evidence type="ECO:0000313" key="9">
    <source>
        <dbReference type="Proteomes" id="UP001164305"/>
    </source>
</evidence>
<dbReference type="PANTHER" id="PTHR11101:SF54">
    <property type="entry name" value="LOW-AFFINITY INORGANIC PHOSPHATE TRANSPORTER-RELATED"/>
    <property type="match status" value="1"/>
</dbReference>
<keyword evidence="5 6" id="KW-0472">Membrane</keyword>
<feature type="transmembrane region" description="Helical" evidence="6">
    <location>
        <begin position="333"/>
        <end position="353"/>
    </location>
</feature>
<dbReference type="Pfam" id="PF01384">
    <property type="entry name" value="PHO4"/>
    <property type="match status" value="2"/>
</dbReference>
<keyword evidence="3 6" id="KW-0812">Transmembrane</keyword>
<dbReference type="EMBL" id="CP107020">
    <property type="protein sequence ID" value="UYG16253.1"/>
    <property type="molecule type" value="Genomic_DNA"/>
</dbReference>
<feature type="compositionally biased region" description="Low complexity" evidence="7">
    <location>
        <begin position="369"/>
        <end position="383"/>
    </location>
</feature>
<feature type="transmembrane region" description="Helical" evidence="6">
    <location>
        <begin position="108"/>
        <end position="129"/>
    </location>
</feature>
<feature type="transmembrane region" description="Helical" evidence="6">
    <location>
        <begin position="218"/>
        <end position="237"/>
    </location>
</feature>
<comment type="subcellular location">
    <subcellularLocation>
        <location evidence="1 6">Membrane</location>
        <topology evidence="1 6">Multi-pass membrane protein</topology>
    </subcellularLocation>
</comment>
<dbReference type="RefSeq" id="WP_263593466.1">
    <property type="nucleotide sequence ID" value="NZ_CP107020.1"/>
</dbReference>
<organism evidence="8 9">
    <name type="scientific">Brachybacterium huguangmaarense</name>
    <dbReference type="NCBI Taxonomy" id="1652028"/>
    <lineage>
        <taxon>Bacteria</taxon>
        <taxon>Bacillati</taxon>
        <taxon>Actinomycetota</taxon>
        <taxon>Actinomycetes</taxon>
        <taxon>Micrococcales</taxon>
        <taxon>Dermabacteraceae</taxon>
        <taxon>Brachybacterium</taxon>
    </lineage>
</organism>
<comment type="similarity">
    <text evidence="6">Belongs to the inorganic phosphate transporter (PiT) (TC 2.A.20) family.</text>
</comment>
<keyword evidence="4 6" id="KW-1133">Transmembrane helix</keyword>
<accession>A0ABY6FZ95</accession>
<evidence type="ECO:0000313" key="8">
    <source>
        <dbReference type="EMBL" id="UYG16253.1"/>
    </source>
</evidence>
<name>A0ABY6FZ95_9MICO</name>
<evidence type="ECO:0000256" key="3">
    <source>
        <dbReference type="ARBA" id="ARBA00022692"/>
    </source>
</evidence>
<dbReference type="InterPro" id="IPR001204">
    <property type="entry name" value="Phos_transporter"/>
</dbReference>
<evidence type="ECO:0000256" key="1">
    <source>
        <dbReference type="ARBA" id="ARBA00004141"/>
    </source>
</evidence>
<sequence>MLTSTLVIVAIVIITALAFDFTNGFHDSANAMATSVATGALKPRVAVALAAVLNVAGAFMSTEVAKTISSGIVDDTLITPIMVFAGLTGAILWNLLTWLLGMPSSSSHALFGGLIGAVLVSAGVAGVHFGVIISKILLPALAAPLVAGIAAAIATRLAYRITPDAEGKSSGIFRHGQTISASMVALAHGTSDGQKTMGVITLVLVAGGFQASGTAPQLWVILCAGLAIGLGTYSGGWRIMRTLGKGLVDIKAPQGFAAETSTTAAILASSHLGFGLSTTHVASGAIMGSGVGRNAAEVRWGVAGRMAITWLVTLPAAAAVGAVAAAITLLGPIGVGIVLALLVVGVVAVLVVANRHKVTADNVHETHEVPVTSSTSAPTPTHA</sequence>
<evidence type="ECO:0000256" key="5">
    <source>
        <dbReference type="ARBA" id="ARBA00023136"/>
    </source>
</evidence>
<dbReference type="Proteomes" id="UP001164305">
    <property type="component" value="Chromosome"/>
</dbReference>
<protein>
    <recommendedName>
        <fullName evidence="6">Phosphate transporter</fullName>
    </recommendedName>
</protein>
<evidence type="ECO:0000256" key="6">
    <source>
        <dbReference type="RuleBase" id="RU363058"/>
    </source>
</evidence>
<reference evidence="8" key="1">
    <citation type="submission" date="2022-10" db="EMBL/GenBank/DDBJ databases">
        <title>Whole-Genome Sequencing of Brachybacterium huguangmaarense BRM-3, Isolated from Betula schmidtii.</title>
        <authorList>
            <person name="Haam D."/>
        </authorList>
    </citation>
    <scope>NUCLEOTIDE SEQUENCE</scope>
    <source>
        <strain evidence="8">BRM-3</strain>
    </source>
</reference>
<dbReference type="PANTHER" id="PTHR11101">
    <property type="entry name" value="PHOSPHATE TRANSPORTER"/>
    <property type="match status" value="1"/>
</dbReference>
<feature type="transmembrane region" description="Helical" evidence="6">
    <location>
        <begin position="307"/>
        <end position="327"/>
    </location>
</feature>
<feature type="region of interest" description="Disordered" evidence="7">
    <location>
        <begin position="363"/>
        <end position="383"/>
    </location>
</feature>